<dbReference type="HOGENOM" id="CLU_147113_0_0_1"/>
<sequence length="149" mass="16899">FSAQLESHKQRIVELENTVFPNDASYSTYESYDAFQENQDSHRESHEEMYNWNDADCTSAPEQQSSTLNMIMHISPETSFSHDGPANVLSSRHIPFSTSAVLQPKYAPHHSQPIDFNKELDSITSTQQIIHGQLDFILTKLDGLSPSQE</sequence>
<dbReference type="VEuPathDB" id="FungiDB:RhiirFUN_017353"/>
<reference evidence="1" key="1">
    <citation type="submission" date="2013-07" db="EMBL/GenBank/DDBJ databases">
        <title>The genome of an arbuscular mycorrhizal fungus provides insights into the evolution of the oldest plant symbiosis.</title>
        <authorList>
            <consortium name="DOE Joint Genome Institute"/>
            <person name="Tisserant E."/>
            <person name="Malbreil M."/>
            <person name="Kuo A."/>
            <person name="Kohler A."/>
            <person name="Symeonidi A."/>
            <person name="Balestrini R."/>
            <person name="Charron P."/>
            <person name="Duensing N."/>
            <person name="Frei-dit-Frey N."/>
            <person name="Gianinazzi-Pearson V."/>
            <person name="Gilbert B."/>
            <person name="Handa Y."/>
            <person name="Hijri M."/>
            <person name="Kaul R."/>
            <person name="Kawaguchi M."/>
            <person name="Krajinski F."/>
            <person name="Lammers P."/>
            <person name="Lapierre D."/>
            <person name="Masclaux F.G."/>
            <person name="Murat C."/>
            <person name="Morin E."/>
            <person name="Ndikumana S."/>
            <person name="Pagni M."/>
            <person name="Petitpierre D."/>
            <person name="Requena N."/>
            <person name="Rosikiewicz P."/>
            <person name="Riley R."/>
            <person name="Saito K."/>
            <person name="San Clemente H."/>
            <person name="Shapiro H."/>
            <person name="van Tuinen D."/>
            <person name="Becard G."/>
            <person name="Bonfante P."/>
            <person name="Paszkowski U."/>
            <person name="Shachar-Hill Y."/>
            <person name="Young J.P."/>
            <person name="Sanders I.R."/>
            <person name="Henrissat B."/>
            <person name="Rensing S.A."/>
            <person name="Grigoriev I.V."/>
            <person name="Corradi N."/>
            <person name="Roux C."/>
            <person name="Martin F."/>
        </authorList>
    </citation>
    <scope>NUCLEOTIDE SEQUENCE</scope>
    <source>
        <strain evidence="1">DAOM 197198</strain>
    </source>
</reference>
<organism evidence="1">
    <name type="scientific">Rhizophagus irregularis (strain DAOM 181602 / DAOM 197198 / MUCL 43194)</name>
    <name type="common">Arbuscular mycorrhizal fungus</name>
    <name type="synonym">Glomus intraradices</name>
    <dbReference type="NCBI Taxonomy" id="747089"/>
    <lineage>
        <taxon>Eukaryota</taxon>
        <taxon>Fungi</taxon>
        <taxon>Fungi incertae sedis</taxon>
        <taxon>Mucoromycota</taxon>
        <taxon>Glomeromycotina</taxon>
        <taxon>Glomeromycetes</taxon>
        <taxon>Glomerales</taxon>
        <taxon>Glomeraceae</taxon>
        <taxon>Rhizophagus</taxon>
    </lineage>
</organism>
<dbReference type="AlphaFoldDB" id="U9SN55"/>
<feature type="non-terminal residue" evidence="1">
    <location>
        <position position="1"/>
    </location>
</feature>
<evidence type="ECO:0000313" key="1">
    <source>
        <dbReference type="EMBL" id="ERZ95452.1"/>
    </source>
</evidence>
<protein>
    <submittedName>
        <fullName evidence="1">Uncharacterized protein</fullName>
    </submittedName>
</protein>
<gene>
    <name evidence="1" type="ORF">GLOINDRAFT_13617</name>
</gene>
<accession>U9SN55</accession>
<dbReference type="EMBL" id="KI301239">
    <property type="protein sequence ID" value="ERZ95452.1"/>
    <property type="molecule type" value="Genomic_DNA"/>
</dbReference>
<name>U9SN55_RHIID</name>
<proteinExistence type="predicted"/>